<keyword evidence="4 9" id="KW-0347">Helicase</keyword>
<evidence type="ECO:0000256" key="9">
    <source>
        <dbReference type="RuleBase" id="RU000492"/>
    </source>
</evidence>
<dbReference type="GO" id="GO:0003724">
    <property type="term" value="F:RNA helicase activity"/>
    <property type="evidence" value="ECO:0007669"/>
    <property type="project" value="InterPro"/>
</dbReference>
<evidence type="ECO:0000259" key="11">
    <source>
        <dbReference type="PROSITE" id="PS51192"/>
    </source>
</evidence>
<dbReference type="Pfam" id="PF00271">
    <property type="entry name" value="Helicase_C"/>
    <property type="match status" value="1"/>
</dbReference>
<accession>A0A7X5HWJ6</accession>
<dbReference type="Pfam" id="PF03880">
    <property type="entry name" value="DbpA"/>
    <property type="match status" value="1"/>
</dbReference>
<dbReference type="InterPro" id="IPR005580">
    <property type="entry name" value="DbpA/CsdA_RNA-bd_dom"/>
</dbReference>
<dbReference type="InterPro" id="IPR011545">
    <property type="entry name" value="DEAD/DEAH_box_helicase_dom"/>
</dbReference>
<feature type="domain" description="Helicase ATP-binding" evidence="11">
    <location>
        <begin position="32"/>
        <end position="203"/>
    </location>
</feature>
<dbReference type="InterPro" id="IPR057325">
    <property type="entry name" value="DeaD_dimer"/>
</dbReference>
<dbReference type="Proteomes" id="UP000461585">
    <property type="component" value="Unassembled WGS sequence"/>
</dbReference>
<name>A0A7X5HWJ6_9FIRM</name>
<dbReference type="RefSeq" id="WP_162370715.1">
    <property type="nucleotide sequence ID" value="NZ_JAAEEH010000025.1"/>
</dbReference>
<keyword evidence="1" id="KW-0963">Cytoplasm</keyword>
<organism evidence="14 15">
    <name type="scientific">Anaerotalea alkaliphila</name>
    <dbReference type="NCBI Taxonomy" id="2662126"/>
    <lineage>
        <taxon>Bacteria</taxon>
        <taxon>Bacillati</taxon>
        <taxon>Bacillota</taxon>
        <taxon>Clostridia</taxon>
        <taxon>Eubacteriales</taxon>
        <taxon>Anaerotalea</taxon>
    </lineage>
</organism>
<dbReference type="InterPro" id="IPR050079">
    <property type="entry name" value="DEAD_box_RNA_helicase"/>
</dbReference>
<dbReference type="GO" id="GO:0003676">
    <property type="term" value="F:nucleic acid binding"/>
    <property type="evidence" value="ECO:0007669"/>
    <property type="project" value="InterPro"/>
</dbReference>
<dbReference type="SMART" id="SM00490">
    <property type="entry name" value="HELICc"/>
    <property type="match status" value="1"/>
</dbReference>
<gene>
    <name evidence="14" type="ORF">GXN74_09585</name>
</gene>
<dbReference type="GO" id="GO:0005524">
    <property type="term" value="F:ATP binding"/>
    <property type="evidence" value="ECO:0007669"/>
    <property type="project" value="UniProtKB-KW"/>
</dbReference>
<dbReference type="InterPro" id="IPR044742">
    <property type="entry name" value="DEAD/DEAH_RhlB"/>
</dbReference>
<dbReference type="Pfam" id="PF00270">
    <property type="entry name" value="DEAD"/>
    <property type="match status" value="1"/>
</dbReference>
<dbReference type="Gene3D" id="3.40.50.300">
    <property type="entry name" value="P-loop containing nucleotide triphosphate hydrolases"/>
    <property type="match status" value="2"/>
</dbReference>
<comment type="similarity">
    <text evidence="7 9">Belongs to the DEAD box helicase family.</text>
</comment>
<evidence type="ECO:0000259" key="13">
    <source>
        <dbReference type="PROSITE" id="PS51195"/>
    </source>
</evidence>
<dbReference type="PROSITE" id="PS51192">
    <property type="entry name" value="HELICASE_ATP_BIND_1"/>
    <property type="match status" value="1"/>
</dbReference>
<evidence type="ECO:0000256" key="7">
    <source>
        <dbReference type="ARBA" id="ARBA00038437"/>
    </source>
</evidence>
<evidence type="ECO:0000256" key="2">
    <source>
        <dbReference type="ARBA" id="ARBA00022741"/>
    </source>
</evidence>
<dbReference type="PROSITE" id="PS51195">
    <property type="entry name" value="Q_MOTIF"/>
    <property type="match status" value="1"/>
</dbReference>
<protein>
    <submittedName>
        <fullName evidence="14">DEAD/DEAH box helicase</fullName>
    </submittedName>
</protein>
<dbReference type="Gene3D" id="3.30.70.330">
    <property type="match status" value="1"/>
</dbReference>
<evidence type="ECO:0000256" key="8">
    <source>
        <dbReference type="PROSITE-ProRule" id="PRU00552"/>
    </source>
</evidence>
<dbReference type="CDD" id="cd00268">
    <property type="entry name" value="DEADc"/>
    <property type="match status" value="1"/>
</dbReference>
<dbReference type="CDD" id="cd18787">
    <property type="entry name" value="SF2_C_DEAD"/>
    <property type="match status" value="1"/>
</dbReference>
<proteinExistence type="inferred from homology"/>
<sequence>MNYQEMNVSDAVKQAVRDMGFTEPTEIQEKGIPLIQSGVDVIGQSQTGTGKTAAFAIPILDKIDPELEGPQVLVICPTRELSVQVSNEFQKLAKYMQSVKVTAVYGGDPIRNQIMALRRGVKVVVGTPGRTIDHINRRTLKLDNVHTVILDEADEMLKMGFREDIELILSQVKPERQTILFSATMPKTIIDITKKYQKDPAMIQIKATGMTTATVKQEYCQVKEVHKPEALGRILDAFDPKRCIVFCNTKNKVDDVTEALQARGYMCEKIHGDLKQELRLNVLRKFNEGIVNVLIATDVAARGLDIKGVDLVVNFDVPDKEDYYVHRIGRSGRAGKEGHSMTLVSKREVRLLQNIRFYIKKDIERVKIPTIAQVNEIRAERYIDTLVDAIGVGRHARYEDLIETIEARGVDLRQIAAHLLKNVLELSDVGEHEDINELHEERRPAYDGKARTDRKTGVGRKFEDRRSGGGKQGQGRVGMSRLFINVGKSHNAMARDIVGAVAGESGIPGSHIGSIDMFDKYSFIDVLEKDVAQVLRSMQDKRIRGRRINIEEANAAQERR</sequence>
<keyword evidence="6" id="KW-0346">Stress response</keyword>
<keyword evidence="3 9" id="KW-0378">Hydrolase</keyword>
<dbReference type="PROSITE" id="PS00039">
    <property type="entry name" value="DEAD_ATP_HELICASE"/>
    <property type="match status" value="1"/>
</dbReference>
<evidence type="ECO:0000256" key="5">
    <source>
        <dbReference type="ARBA" id="ARBA00022840"/>
    </source>
</evidence>
<feature type="compositionally biased region" description="Basic and acidic residues" evidence="10">
    <location>
        <begin position="442"/>
        <end position="467"/>
    </location>
</feature>
<dbReference type="CDD" id="cd12252">
    <property type="entry name" value="RRM_DbpA"/>
    <property type="match status" value="1"/>
</dbReference>
<dbReference type="PANTHER" id="PTHR47959:SF1">
    <property type="entry name" value="ATP-DEPENDENT RNA HELICASE DBPA"/>
    <property type="match status" value="1"/>
</dbReference>
<dbReference type="InterPro" id="IPR014014">
    <property type="entry name" value="RNA_helicase_DEAD_Q_motif"/>
</dbReference>
<dbReference type="EMBL" id="JAAEEH010000025">
    <property type="protein sequence ID" value="NDL67989.1"/>
    <property type="molecule type" value="Genomic_DNA"/>
</dbReference>
<feature type="domain" description="Helicase C-terminal" evidence="12">
    <location>
        <begin position="214"/>
        <end position="374"/>
    </location>
</feature>
<comment type="caution">
    <text evidence="14">The sequence shown here is derived from an EMBL/GenBank/DDBJ whole genome shotgun (WGS) entry which is preliminary data.</text>
</comment>
<keyword evidence="15" id="KW-1185">Reference proteome</keyword>
<dbReference type="PROSITE" id="PS51194">
    <property type="entry name" value="HELICASE_CTER"/>
    <property type="match status" value="1"/>
</dbReference>
<keyword evidence="5 9" id="KW-0067">ATP-binding</keyword>
<dbReference type="GO" id="GO:0016787">
    <property type="term" value="F:hydrolase activity"/>
    <property type="evidence" value="ECO:0007669"/>
    <property type="project" value="UniProtKB-KW"/>
</dbReference>
<evidence type="ECO:0000256" key="10">
    <source>
        <dbReference type="SAM" id="MobiDB-lite"/>
    </source>
</evidence>
<dbReference type="InterPro" id="IPR001650">
    <property type="entry name" value="Helicase_C-like"/>
</dbReference>
<dbReference type="SUPFAM" id="SSF52540">
    <property type="entry name" value="P-loop containing nucleoside triphosphate hydrolases"/>
    <property type="match status" value="1"/>
</dbReference>
<dbReference type="InterPro" id="IPR027417">
    <property type="entry name" value="P-loop_NTPase"/>
</dbReference>
<evidence type="ECO:0000256" key="4">
    <source>
        <dbReference type="ARBA" id="ARBA00022806"/>
    </source>
</evidence>
<evidence type="ECO:0000313" key="14">
    <source>
        <dbReference type="EMBL" id="NDL67989.1"/>
    </source>
</evidence>
<feature type="short sequence motif" description="Q motif" evidence="8">
    <location>
        <begin position="1"/>
        <end position="29"/>
    </location>
</feature>
<dbReference type="Pfam" id="PF25399">
    <property type="entry name" value="DeaD_dimer"/>
    <property type="match status" value="1"/>
</dbReference>
<evidence type="ECO:0000256" key="3">
    <source>
        <dbReference type="ARBA" id="ARBA00022801"/>
    </source>
</evidence>
<dbReference type="InterPro" id="IPR000629">
    <property type="entry name" value="RNA-helicase_DEAD-box_CS"/>
</dbReference>
<feature type="region of interest" description="Disordered" evidence="10">
    <location>
        <begin position="442"/>
        <end position="476"/>
    </location>
</feature>
<dbReference type="PANTHER" id="PTHR47959">
    <property type="entry name" value="ATP-DEPENDENT RNA HELICASE RHLE-RELATED"/>
    <property type="match status" value="1"/>
</dbReference>
<reference evidence="14 15" key="1">
    <citation type="submission" date="2020-01" db="EMBL/GenBank/DDBJ databases">
        <title>Anaeroalcalibacter tamaniensis gen. nov., sp. nov., moderately halophilic strictly anaerobic fermenter bacterium from mud volcano of Taman peninsula.</title>
        <authorList>
            <person name="Frolova A."/>
            <person name="Merkel A.Y."/>
            <person name="Slobodkin A.I."/>
        </authorList>
    </citation>
    <scope>NUCLEOTIDE SEQUENCE [LARGE SCALE GENOMIC DNA]</scope>
    <source>
        <strain evidence="14 15">F-3ap</strain>
    </source>
</reference>
<evidence type="ECO:0000259" key="12">
    <source>
        <dbReference type="PROSITE" id="PS51194"/>
    </source>
</evidence>
<evidence type="ECO:0000313" key="15">
    <source>
        <dbReference type="Proteomes" id="UP000461585"/>
    </source>
</evidence>
<feature type="domain" description="DEAD-box RNA helicase Q" evidence="13">
    <location>
        <begin position="1"/>
        <end position="29"/>
    </location>
</feature>
<evidence type="ECO:0000256" key="1">
    <source>
        <dbReference type="ARBA" id="ARBA00022490"/>
    </source>
</evidence>
<evidence type="ECO:0000256" key="6">
    <source>
        <dbReference type="ARBA" id="ARBA00023016"/>
    </source>
</evidence>
<keyword evidence="2 9" id="KW-0547">Nucleotide-binding</keyword>
<dbReference type="InterPro" id="IPR012677">
    <property type="entry name" value="Nucleotide-bd_a/b_plait_sf"/>
</dbReference>
<dbReference type="InterPro" id="IPR014001">
    <property type="entry name" value="Helicase_ATP-bd"/>
</dbReference>
<dbReference type="SMART" id="SM00487">
    <property type="entry name" value="DEXDc"/>
    <property type="match status" value="1"/>
</dbReference>
<dbReference type="GO" id="GO:0005829">
    <property type="term" value="C:cytosol"/>
    <property type="evidence" value="ECO:0007669"/>
    <property type="project" value="TreeGrafter"/>
</dbReference>
<dbReference type="AlphaFoldDB" id="A0A7X5HWJ6"/>